<comment type="subcellular location">
    <subcellularLocation>
        <location evidence="2 7">Membrane</location>
        <topology evidence="2 7">Multi-pass membrane protein</topology>
    </subcellularLocation>
</comment>
<comment type="function">
    <text evidence="1 7">May be involved in both secretory and endocytic intracellular trafficking in the endosomal/prevacuolar compartments.</text>
</comment>
<dbReference type="InterPro" id="IPR004895">
    <property type="entry name" value="Prenylated_rab_accept_PRA1"/>
</dbReference>
<dbReference type="OrthoDB" id="63113at2759"/>
<accession>A0A5B8MJR6</accession>
<dbReference type="AlphaFoldDB" id="A0A5B8MJR6"/>
<feature type="transmembrane region" description="Helical" evidence="7">
    <location>
        <begin position="112"/>
        <end position="129"/>
    </location>
</feature>
<evidence type="ECO:0000256" key="4">
    <source>
        <dbReference type="ARBA" id="ARBA00022692"/>
    </source>
</evidence>
<protein>
    <recommendedName>
        <fullName evidence="7">PRA1 family protein</fullName>
    </recommendedName>
</protein>
<sequence length="201" mass="21549">MSFLVEGAKSTLGKAKEVSSNLLRSSKPWVEFVDRKSFSKPESLTNAVGRVRKNVAYFGVNYLLLMLVVLVLYLIAKPSSIIWLLLLSAMWLYVMAVNPGPVTIGGRTFSQMEKLIGASVVSVLAIFYFSEVGSILLYAALSGVGLICIHGAVMTPENLFSDDGSPAPGVETNQSFLTTFSGAFSNLMKNTNAPNAAEAAV</sequence>
<dbReference type="Proteomes" id="UP000316726">
    <property type="component" value="Chromosome 4"/>
</dbReference>
<evidence type="ECO:0000313" key="8">
    <source>
        <dbReference type="EMBL" id="QDZ20324.1"/>
    </source>
</evidence>
<dbReference type="Pfam" id="PF03208">
    <property type="entry name" value="PRA1"/>
    <property type="match status" value="1"/>
</dbReference>
<keyword evidence="7" id="KW-0813">Transport</keyword>
<dbReference type="GO" id="GO:0005783">
    <property type="term" value="C:endoplasmic reticulum"/>
    <property type="evidence" value="ECO:0007669"/>
    <property type="project" value="UniProtKB-ARBA"/>
</dbReference>
<keyword evidence="6 7" id="KW-0472">Membrane</keyword>
<evidence type="ECO:0000256" key="6">
    <source>
        <dbReference type="ARBA" id="ARBA00023136"/>
    </source>
</evidence>
<feature type="transmembrane region" description="Helical" evidence="7">
    <location>
        <begin position="55"/>
        <end position="75"/>
    </location>
</feature>
<evidence type="ECO:0000256" key="5">
    <source>
        <dbReference type="ARBA" id="ARBA00022989"/>
    </source>
</evidence>
<dbReference type="STRING" id="1764295.A0A5B8MJR6"/>
<keyword evidence="4 7" id="KW-0812">Transmembrane</keyword>
<reference evidence="8 9" key="1">
    <citation type="submission" date="2018-07" db="EMBL/GenBank/DDBJ databases">
        <title>The complete nuclear genome of the prasinophyte Chloropicon primus (CCMP1205).</title>
        <authorList>
            <person name="Pombert J.-F."/>
            <person name="Otis C."/>
            <person name="Turmel M."/>
            <person name="Lemieux C."/>
        </authorList>
    </citation>
    <scope>NUCLEOTIDE SEQUENCE [LARGE SCALE GENOMIC DNA]</scope>
    <source>
        <strain evidence="8 9">CCMP1205</strain>
    </source>
</reference>
<organism evidence="8 9">
    <name type="scientific">Chloropicon primus</name>
    <dbReference type="NCBI Taxonomy" id="1764295"/>
    <lineage>
        <taxon>Eukaryota</taxon>
        <taxon>Viridiplantae</taxon>
        <taxon>Chlorophyta</taxon>
        <taxon>Chloropicophyceae</taxon>
        <taxon>Chloropicales</taxon>
        <taxon>Chloropicaceae</taxon>
        <taxon>Chloropicon</taxon>
    </lineage>
</organism>
<comment type="similarity">
    <text evidence="3 7">Belongs to the PRA1 family.</text>
</comment>
<evidence type="ECO:0000256" key="3">
    <source>
        <dbReference type="ARBA" id="ARBA00006483"/>
    </source>
</evidence>
<proteinExistence type="inferred from homology"/>
<keyword evidence="5 7" id="KW-1133">Transmembrane helix</keyword>
<evidence type="ECO:0000313" key="9">
    <source>
        <dbReference type="Proteomes" id="UP000316726"/>
    </source>
</evidence>
<feature type="transmembrane region" description="Helical" evidence="7">
    <location>
        <begin position="81"/>
        <end position="100"/>
    </location>
</feature>
<gene>
    <name evidence="8" type="ORF">A3770_04p28420</name>
</gene>
<evidence type="ECO:0000256" key="2">
    <source>
        <dbReference type="ARBA" id="ARBA00004141"/>
    </source>
</evidence>
<evidence type="ECO:0000256" key="7">
    <source>
        <dbReference type="RuleBase" id="RU363107"/>
    </source>
</evidence>
<name>A0A5B8MJR6_9CHLO</name>
<evidence type="ECO:0000256" key="1">
    <source>
        <dbReference type="ARBA" id="ARBA00002501"/>
    </source>
</evidence>
<dbReference type="GO" id="GO:0005794">
    <property type="term" value="C:Golgi apparatus"/>
    <property type="evidence" value="ECO:0007669"/>
    <property type="project" value="TreeGrafter"/>
</dbReference>
<dbReference type="PANTHER" id="PTHR19317">
    <property type="entry name" value="PRENYLATED RAB ACCEPTOR 1-RELATED"/>
    <property type="match status" value="1"/>
</dbReference>
<keyword evidence="9" id="KW-1185">Reference proteome</keyword>
<dbReference type="GO" id="GO:0016192">
    <property type="term" value="P:vesicle-mediated transport"/>
    <property type="evidence" value="ECO:0007669"/>
    <property type="project" value="UniProtKB-ARBA"/>
</dbReference>
<dbReference type="PANTHER" id="PTHR19317:SF0">
    <property type="entry name" value="PRENYLATED RAB ACCEPTOR PROTEIN 1"/>
    <property type="match status" value="1"/>
</dbReference>
<dbReference type="EMBL" id="CP031037">
    <property type="protein sequence ID" value="QDZ20324.1"/>
    <property type="molecule type" value="Genomic_DNA"/>
</dbReference>
<dbReference type="GO" id="GO:0016020">
    <property type="term" value="C:membrane"/>
    <property type="evidence" value="ECO:0007669"/>
    <property type="project" value="UniProtKB-SubCell"/>
</dbReference>